<evidence type="ECO:0000313" key="1">
    <source>
        <dbReference type="EMBL" id="KAF6840120.1"/>
    </source>
</evidence>
<sequence length="326" mass="36569">MARQSLSLVLDFDGTITTQDTIGLLADIGLQIQQQRRGSDLSVAWQQVLQNYDRDHVDHIAAYEPPASERLTLSDELAYLRGLKEVELRSVRRVEQSGIFRGISTSDLSMAGERARAEGRLKLRDGFAELMDSAKQNGWSVSVLSVNWSRSFIKGVLFPYNFDVVANEIELDGSISGPDVLDASLQNTIMTTCDDKLRALRALVNRQGIERTGGLVYFGDSTTDIECLLETRGVVISTNSESRLMSTLRRVGHHVPRIEGYCGSSSIVWASSFEELLQNRFLSASTQYKCKHVDVRQKVANCQEQDAFLAGKRQRYCFKRETHSIH</sequence>
<reference evidence="1" key="1">
    <citation type="journal article" date="2020" name="Phytopathology">
        <title>Genome Sequence Resources of Colletotrichum truncatum, C. plurivorum, C. musicola, and C. sojae: Four Species Pathogenic to Soybean (Glycine max).</title>
        <authorList>
            <person name="Rogerio F."/>
            <person name="Boufleur T.R."/>
            <person name="Ciampi-Guillardi M."/>
            <person name="Sukno S.A."/>
            <person name="Thon M.R."/>
            <person name="Massola Junior N.S."/>
            <person name="Baroncelli R."/>
        </authorList>
    </citation>
    <scope>NUCLEOTIDE SEQUENCE</scope>
    <source>
        <strain evidence="1">LFN00145</strain>
    </source>
</reference>
<accession>A0A8H6U4T8</accession>
<protein>
    <submittedName>
        <fullName evidence="1">Transcription initiation factor IIF</fullName>
    </submittedName>
</protein>
<dbReference type="InterPro" id="IPR036412">
    <property type="entry name" value="HAD-like_sf"/>
</dbReference>
<dbReference type="PANTHER" id="PTHR28181:SF1">
    <property type="entry name" value="COLD TOLERANCE PROTEIN 1"/>
    <property type="match status" value="1"/>
</dbReference>
<dbReference type="EMBL" id="WIGO01000009">
    <property type="protein sequence ID" value="KAF6840120.1"/>
    <property type="molecule type" value="Genomic_DNA"/>
</dbReference>
<dbReference type="PANTHER" id="PTHR28181">
    <property type="entry name" value="UPF0655 PROTEIN YCR015C"/>
    <property type="match status" value="1"/>
</dbReference>
<dbReference type="AlphaFoldDB" id="A0A8H6U4T8"/>
<dbReference type="InterPro" id="IPR023214">
    <property type="entry name" value="HAD_sf"/>
</dbReference>
<name>A0A8H6U4T8_9PEZI</name>
<comment type="caution">
    <text evidence="1">The sequence shown here is derived from an EMBL/GenBank/DDBJ whole genome shotgun (WGS) entry which is preliminary data.</text>
</comment>
<dbReference type="Proteomes" id="UP000654918">
    <property type="component" value="Unassembled WGS sequence"/>
</dbReference>
<keyword evidence="2" id="KW-1185">Reference proteome</keyword>
<dbReference type="InterPro" id="IPR050849">
    <property type="entry name" value="HAD-like_hydrolase_phosphatase"/>
</dbReference>
<organism evidence="1 2">
    <name type="scientific">Colletotrichum plurivorum</name>
    <dbReference type="NCBI Taxonomy" id="2175906"/>
    <lineage>
        <taxon>Eukaryota</taxon>
        <taxon>Fungi</taxon>
        <taxon>Dikarya</taxon>
        <taxon>Ascomycota</taxon>
        <taxon>Pezizomycotina</taxon>
        <taxon>Sordariomycetes</taxon>
        <taxon>Hypocreomycetidae</taxon>
        <taxon>Glomerellales</taxon>
        <taxon>Glomerellaceae</taxon>
        <taxon>Colletotrichum</taxon>
        <taxon>Colletotrichum orchidearum species complex</taxon>
    </lineage>
</organism>
<dbReference type="Pfam" id="PF12710">
    <property type="entry name" value="HAD"/>
    <property type="match status" value="1"/>
</dbReference>
<gene>
    <name evidence="1" type="ORF">CPLU01_01435</name>
</gene>
<proteinExistence type="predicted"/>
<evidence type="ECO:0000313" key="2">
    <source>
        <dbReference type="Proteomes" id="UP000654918"/>
    </source>
</evidence>
<dbReference type="SUPFAM" id="SSF56784">
    <property type="entry name" value="HAD-like"/>
    <property type="match status" value="1"/>
</dbReference>
<dbReference type="Gene3D" id="3.40.50.1000">
    <property type="entry name" value="HAD superfamily/HAD-like"/>
    <property type="match status" value="1"/>
</dbReference>